<protein>
    <submittedName>
        <fullName evidence="1">Uncharacterized protein</fullName>
    </submittedName>
</protein>
<gene>
    <name evidence="1" type="ORF">PsorP6_016898</name>
</gene>
<dbReference type="Proteomes" id="UP001163321">
    <property type="component" value="Chromosome 2"/>
</dbReference>
<name>A0ACC0WC86_9STRA</name>
<dbReference type="EMBL" id="CM047581">
    <property type="protein sequence ID" value="KAI9916172.1"/>
    <property type="molecule type" value="Genomic_DNA"/>
</dbReference>
<evidence type="ECO:0000313" key="1">
    <source>
        <dbReference type="EMBL" id="KAI9916172.1"/>
    </source>
</evidence>
<accession>A0ACC0WC86</accession>
<evidence type="ECO:0000313" key="2">
    <source>
        <dbReference type="Proteomes" id="UP001163321"/>
    </source>
</evidence>
<sequence>MQTIKCDMIECRRFLAAWRRFQSEMTHHVDPFILAHYHHLAVHYQALLQASTELQPLESDLSSVVRTVHELTQEEKRLASPQRILRASELVQLHETRIHENSETSGQVERDKASGAANEMMPDLCSQFTNKYFESMLEDTAPQEDQDHLSVKAIRKRLGLVDRVEAQATAFEKVAQEEQERLQAEMMALATQLKERTQTINHALVEDVKMLDAVGQHAESNTVLLDRERAKLKEQVASSIGLWTSLWLVAMLVLVFVFTYFYMKLFSRRW</sequence>
<keyword evidence="2" id="KW-1185">Reference proteome</keyword>
<reference evidence="1 2" key="1">
    <citation type="journal article" date="2022" name="bioRxiv">
        <title>The genome of the oomycete Peronosclerospora sorghi, a cosmopolitan pathogen of maize and sorghum, is inflated with dispersed pseudogenes.</title>
        <authorList>
            <person name="Fletcher K."/>
            <person name="Martin F."/>
            <person name="Isakeit T."/>
            <person name="Cavanaugh K."/>
            <person name="Magill C."/>
            <person name="Michelmore R."/>
        </authorList>
    </citation>
    <scope>NUCLEOTIDE SEQUENCE [LARGE SCALE GENOMIC DNA]</scope>
    <source>
        <strain evidence="1">P6</strain>
    </source>
</reference>
<comment type="caution">
    <text evidence="1">The sequence shown here is derived from an EMBL/GenBank/DDBJ whole genome shotgun (WGS) entry which is preliminary data.</text>
</comment>
<proteinExistence type="predicted"/>
<organism evidence="1 2">
    <name type="scientific">Peronosclerospora sorghi</name>
    <dbReference type="NCBI Taxonomy" id="230839"/>
    <lineage>
        <taxon>Eukaryota</taxon>
        <taxon>Sar</taxon>
        <taxon>Stramenopiles</taxon>
        <taxon>Oomycota</taxon>
        <taxon>Peronosporomycetes</taxon>
        <taxon>Peronosporales</taxon>
        <taxon>Peronosporaceae</taxon>
        <taxon>Peronosclerospora</taxon>
    </lineage>
</organism>